<dbReference type="Gene3D" id="3.30.470.20">
    <property type="entry name" value="ATP-grasp fold, B domain"/>
    <property type="match status" value="1"/>
</dbReference>
<dbReference type="InterPro" id="IPR011761">
    <property type="entry name" value="ATP-grasp"/>
</dbReference>
<feature type="domain" description="Lipoyl-binding" evidence="9">
    <location>
        <begin position="513"/>
        <end position="597"/>
    </location>
</feature>
<dbReference type="InterPro" id="IPR011053">
    <property type="entry name" value="Single_hybrid_motif"/>
</dbReference>
<gene>
    <name evidence="12" type="ORF">C8E99_1949</name>
</gene>
<name>A0A3D9LD98_9MICC</name>
<dbReference type="PROSITE" id="PS50979">
    <property type="entry name" value="BC"/>
    <property type="match status" value="1"/>
</dbReference>
<dbReference type="GO" id="GO:0046872">
    <property type="term" value="F:metal ion binding"/>
    <property type="evidence" value="ECO:0007669"/>
    <property type="project" value="InterPro"/>
</dbReference>
<feature type="compositionally biased region" description="Basic and acidic residues" evidence="8">
    <location>
        <begin position="586"/>
        <end position="597"/>
    </location>
</feature>
<dbReference type="InterPro" id="IPR011764">
    <property type="entry name" value="Biotin_carboxylation_dom"/>
</dbReference>
<dbReference type="Gene3D" id="2.40.50.100">
    <property type="match status" value="1"/>
</dbReference>
<dbReference type="InterPro" id="IPR050856">
    <property type="entry name" value="Biotin_carboxylase_complex"/>
</dbReference>
<dbReference type="AlphaFoldDB" id="A0A3D9LD98"/>
<dbReference type="InterPro" id="IPR013815">
    <property type="entry name" value="ATP_grasp_subdomain_1"/>
</dbReference>
<evidence type="ECO:0000313" key="12">
    <source>
        <dbReference type="EMBL" id="REE04122.1"/>
    </source>
</evidence>
<reference evidence="12 13" key="1">
    <citation type="submission" date="2018-07" db="EMBL/GenBank/DDBJ databases">
        <title>Sequencing the genomes of 1000 actinobacteria strains.</title>
        <authorList>
            <person name="Klenk H.-P."/>
        </authorList>
    </citation>
    <scope>NUCLEOTIDE SEQUENCE [LARGE SCALE GENOMIC DNA]</scope>
    <source>
        <strain evidence="12 13">DSM 14442</strain>
    </source>
</reference>
<comment type="caution">
    <text evidence="12">The sequence shown here is derived from an EMBL/GenBank/DDBJ whole genome shotgun (WGS) entry which is preliminary data.</text>
</comment>
<feature type="region of interest" description="Disordered" evidence="8">
    <location>
        <begin position="498"/>
        <end position="525"/>
    </location>
</feature>
<dbReference type="FunFam" id="3.30.1490.20:FF:000003">
    <property type="entry name" value="acetyl-CoA carboxylase isoform X1"/>
    <property type="match status" value="1"/>
</dbReference>
<dbReference type="Pfam" id="PF00289">
    <property type="entry name" value="Biotin_carb_N"/>
    <property type="match status" value="1"/>
</dbReference>
<feature type="region of interest" description="Disordered" evidence="8">
    <location>
        <begin position="576"/>
        <end position="597"/>
    </location>
</feature>
<dbReference type="FunFam" id="3.40.50.20:FF:000010">
    <property type="entry name" value="Propionyl-CoA carboxylase subunit alpha"/>
    <property type="match status" value="1"/>
</dbReference>
<dbReference type="Proteomes" id="UP000256727">
    <property type="component" value="Unassembled WGS sequence"/>
</dbReference>
<evidence type="ECO:0000256" key="8">
    <source>
        <dbReference type="SAM" id="MobiDB-lite"/>
    </source>
</evidence>
<sequence>MRPHRTLTKVLIANRGEIAVRVARACADAQLTSVAVYSDPDADAMHVHLADEAFALDGTSAAETYLDIGGLLEIARRSGADAVHPGYGFLSENADFAEAVIEAGLTWIGPSPAAIRALGDKVSARRIAVNAGAPLVPGTDGPAEDAAQVRAFAEEHGLPVAIKAAFGGGGRGMKIVRRMEEVESAFDSAVREAVAAFGRGECFVERFLEKPRHVEAQVLADTHGTVVVVGTRDCSLQRRNQKLVEEAPAPFLTQEQLDRIHASAKAICREAGYTGAGTVEYLVAPDGLISFLEVNTRLQVEHPVTEETTGVDLVREQFRIAAGERLSLSEDPAPRGHALEFRLNAEDPALGFLPTPGTVEAFEAPTGAGIRVDTGVRSGSTVPAEYDSLLAKLIVWGEDRQQAIRRARTALDELVIRGLPTVVPFHQAVLDHPDFTSQDELGVHTTWIESAFAADLEASPYLAAAATGAERTEMTVTVDGRAVSLGLPAALVRALRRGGSGGDAVGGDSHGAPGTDGGPGLAPEGERAGVVPAPMNGTVVTWLVEDGAEVAAGEDLVVLEAMKMETAVPAPAAGVFSRAGLTPGDPVERGQELGRLD</sequence>
<dbReference type="PANTHER" id="PTHR18866">
    <property type="entry name" value="CARBOXYLASE:PYRUVATE/ACETYL-COA/PROPIONYL-COA CARBOXYLASE"/>
    <property type="match status" value="1"/>
</dbReference>
<keyword evidence="13" id="KW-1185">Reference proteome</keyword>
<dbReference type="InterPro" id="IPR000089">
    <property type="entry name" value="Biotin_lipoyl"/>
</dbReference>
<keyword evidence="4 7" id="KW-0547">Nucleotide-binding</keyword>
<keyword evidence="5 7" id="KW-0067">ATP-binding</keyword>
<evidence type="ECO:0000256" key="1">
    <source>
        <dbReference type="ARBA" id="ARBA00001953"/>
    </source>
</evidence>
<evidence type="ECO:0000259" key="9">
    <source>
        <dbReference type="PROSITE" id="PS50968"/>
    </source>
</evidence>
<dbReference type="InterPro" id="IPR005479">
    <property type="entry name" value="CPAse_ATP-bd"/>
</dbReference>
<dbReference type="InterPro" id="IPR016185">
    <property type="entry name" value="PreATP-grasp_dom_sf"/>
</dbReference>
<dbReference type="SUPFAM" id="SSF51230">
    <property type="entry name" value="Single hybrid motif"/>
    <property type="match status" value="1"/>
</dbReference>
<evidence type="ECO:0000256" key="3">
    <source>
        <dbReference type="ARBA" id="ARBA00022598"/>
    </source>
</evidence>
<protein>
    <recommendedName>
        <fullName evidence="2">biotin carboxylase</fullName>
        <ecNumber evidence="2">6.3.4.14</ecNumber>
    </recommendedName>
</protein>
<evidence type="ECO:0000256" key="5">
    <source>
        <dbReference type="ARBA" id="ARBA00022840"/>
    </source>
</evidence>
<dbReference type="Gene3D" id="3.30.1490.20">
    <property type="entry name" value="ATP-grasp fold, A domain"/>
    <property type="match status" value="1"/>
</dbReference>
<dbReference type="CDD" id="cd06850">
    <property type="entry name" value="biotinyl_domain"/>
    <property type="match status" value="1"/>
</dbReference>
<feature type="domain" description="ATP-grasp" evidence="10">
    <location>
        <begin position="125"/>
        <end position="322"/>
    </location>
</feature>
<dbReference type="SUPFAM" id="SSF52440">
    <property type="entry name" value="PreATP-grasp domain"/>
    <property type="match status" value="1"/>
</dbReference>
<dbReference type="EC" id="6.3.4.14" evidence="2"/>
<dbReference type="Pfam" id="PF02786">
    <property type="entry name" value="CPSase_L_D2"/>
    <property type="match status" value="1"/>
</dbReference>
<dbReference type="SUPFAM" id="SSF56059">
    <property type="entry name" value="Glutathione synthetase ATP-binding domain-like"/>
    <property type="match status" value="1"/>
</dbReference>
<evidence type="ECO:0000256" key="7">
    <source>
        <dbReference type="PROSITE-ProRule" id="PRU00409"/>
    </source>
</evidence>
<dbReference type="EMBL" id="QREH01000001">
    <property type="protein sequence ID" value="REE04122.1"/>
    <property type="molecule type" value="Genomic_DNA"/>
</dbReference>
<dbReference type="RefSeq" id="WP_115932111.1">
    <property type="nucleotide sequence ID" value="NZ_QREH01000001.1"/>
</dbReference>
<dbReference type="PROSITE" id="PS50975">
    <property type="entry name" value="ATP_GRASP"/>
    <property type="match status" value="1"/>
</dbReference>
<dbReference type="OrthoDB" id="9760256at2"/>
<accession>A0A3D9LD98</accession>
<keyword evidence="3" id="KW-0436">Ligase</keyword>
<evidence type="ECO:0000259" key="11">
    <source>
        <dbReference type="PROSITE" id="PS50979"/>
    </source>
</evidence>
<organism evidence="12 13">
    <name type="scientific">Citricoccus muralis</name>
    <dbReference type="NCBI Taxonomy" id="169134"/>
    <lineage>
        <taxon>Bacteria</taxon>
        <taxon>Bacillati</taxon>
        <taxon>Actinomycetota</taxon>
        <taxon>Actinomycetes</taxon>
        <taxon>Micrococcales</taxon>
        <taxon>Micrococcaceae</taxon>
        <taxon>Citricoccus</taxon>
    </lineage>
</organism>
<keyword evidence="6" id="KW-0092">Biotin</keyword>
<dbReference type="SMART" id="SM00878">
    <property type="entry name" value="Biotin_carb_C"/>
    <property type="match status" value="1"/>
</dbReference>
<proteinExistence type="predicted"/>
<evidence type="ECO:0000313" key="13">
    <source>
        <dbReference type="Proteomes" id="UP000256727"/>
    </source>
</evidence>
<dbReference type="PROSITE" id="PS50968">
    <property type="entry name" value="BIOTINYL_LIPOYL"/>
    <property type="match status" value="1"/>
</dbReference>
<dbReference type="GO" id="GO:0004075">
    <property type="term" value="F:biotin carboxylase activity"/>
    <property type="evidence" value="ECO:0007669"/>
    <property type="project" value="UniProtKB-EC"/>
</dbReference>
<dbReference type="PROSITE" id="PS00867">
    <property type="entry name" value="CPSASE_2"/>
    <property type="match status" value="1"/>
</dbReference>
<dbReference type="Gene3D" id="3.40.50.20">
    <property type="match status" value="1"/>
</dbReference>
<dbReference type="Pfam" id="PF00364">
    <property type="entry name" value="Biotin_lipoyl"/>
    <property type="match status" value="1"/>
</dbReference>
<evidence type="ECO:0000256" key="6">
    <source>
        <dbReference type="ARBA" id="ARBA00023267"/>
    </source>
</evidence>
<evidence type="ECO:0000259" key="10">
    <source>
        <dbReference type="PROSITE" id="PS50975"/>
    </source>
</evidence>
<dbReference type="InterPro" id="IPR005482">
    <property type="entry name" value="Biotin_COase_C"/>
</dbReference>
<comment type="cofactor">
    <cofactor evidence="1">
        <name>biotin</name>
        <dbReference type="ChEBI" id="CHEBI:57586"/>
    </cofactor>
</comment>
<evidence type="ECO:0000256" key="2">
    <source>
        <dbReference type="ARBA" id="ARBA00013263"/>
    </source>
</evidence>
<dbReference type="InterPro" id="IPR011054">
    <property type="entry name" value="Rudment_hybrid_motif"/>
</dbReference>
<dbReference type="InterPro" id="IPR005481">
    <property type="entry name" value="BC-like_N"/>
</dbReference>
<dbReference type="PANTHER" id="PTHR18866:SF33">
    <property type="entry name" value="METHYLCROTONOYL-COA CARBOXYLASE SUBUNIT ALPHA, MITOCHONDRIAL-RELATED"/>
    <property type="match status" value="1"/>
</dbReference>
<dbReference type="SUPFAM" id="SSF51246">
    <property type="entry name" value="Rudiment single hybrid motif"/>
    <property type="match status" value="1"/>
</dbReference>
<dbReference type="Pfam" id="PF02785">
    <property type="entry name" value="Biotin_carb_C"/>
    <property type="match status" value="1"/>
</dbReference>
<dbReference type="InterPro" id="IPR001882">
    <property type="entry name" value="Biotin_BS"/>
</dbReference>
<dbReference type="GO" id="GO:0005524">
    <property type="term" value="F:ATP binding"/>
    <property type="evidence" value="ECO:0007669"/>
    <property type="project" value="UniProtKB-UniRule"/>
</dbReference>
<feature type="compositionally biased region" description="Gly residues" evidence="8">
    <location>
        <begin position="498"/>
        <end position="520"/>
    </location>
</feature>
<evidence type="ECO:0000256" key="4">
    <source>
        <dbReference type="ARBA" id="ARBA00022741"/>
    </source>
</evidence>
<dbReference type="PROSITE" id="PS00188">
    <property type="entry name" value="BIOTIN"/>
    <property type="match status" value="1"/>
</dbReference>
<feature type="domain" description="Biotin carboxylation" evidence="11">
    <location>
        <begin position="6"/>
        <end position="450"/>
    </location>
</feature>